<organism evidence="1 2">
    <name type="scientific">Pleuronectes platessa</name>
    <name type="common">European plaice</name>
    <dbReference type="NCBI Taxonomy" id="8262"/>
    <lineage>
        <taxon>Eukaryota</taxon>
        <taxon>Metazoa</taxon>
        <taxon>Chordata</taxon>
        <taxon>Craniata</taxon>
        <taxon>Vertebrata</taxon>
        <taxon>Euteleostomi</taxon>
        <taxon>Actinopterygii</taxon>
        <taxon>Neopterygii</taxon>
        <taxon>Teleostei</taxon>
        <taxon>Neoteleostei</taxon>
        <taxon>Acanthomorphata</taxon>
        <taxon>Carangaria</taxon>
        <taxon>Pleuronectiformes</taxon>
        <taxon>Pleuronectoidei</taxon>
        <taxon>Pleuronectidae</taxon>
        <taxon>Pleuronectes</taxon>
    </lineage>
</organism>
<sequence length="135" mass="14977">MEKTGDRTADLEVGGRPTALHLSHNRPEYSVVLPAYACHMRPGIIVHQEEPRTYCTSVGSDHGFKDFIPIPSMDMPPQTITDPPPNRKCQLSSMVLGSDHRAHYRTSRPEATLMKSVSDCLGRDIHTSGLLEVIL</sequence>
<reference evidence="1" key="1">
    <citation type="submission" date="2020-03" db="EMBL/GenBank/DDBJ databases">
        <authorList>
            <person name="Weist P."/>
        </authorList>
    </citation>
    <scope>NUCLEOTIDE SEQUENCE</scope>
</reference>
<dbReference type="EMBL" id="CADEAL010004332">
    <property type="protein sequence ID" value="CAB1457248.1"/>
    <property type="molecule type" value="Genomic_DNA"/>
</dbReference>
<accession>A0A9N7VU61</accession>
<dbReference type="AlphaFoldDB" id="A0A9N7VU61"/>
<keyword evidence="2" id="KW-1185">Reference proteome</keyword>
<dbReference type="Proteomes" id="UP001153269">
    <property type="component" value="Unassembled WGS sequence"/>
</dbReference>
<protein>
    <submittedName>
        <fullName evidence="1">Uncharacterized protein</fullName>
    </submittedName>
</protein>
<evidence type="ECO:0000313" key="1">
    <source>
        <dbReference type="EMBL" id="CAB1457248.1"/>
    </source>
</evidence>
<proteinExistence type="predicted"/>
<gene>
    <name evidence="1" type="ORF">PLEPLA_LOCUS45070</name>
</gene>
<evidence type="ECO:0000313" key="2">
    <source>
        <dbReference type="Proteomes" id="UP001153269"/>
    </source>
</evidence>
<comment type="caution">
    <text evidence="1">The sequence shown here is derived from an EMBL/GenBank/DDBJ whole genome shotgun (WGS) entry which is preliminary data.</text>
</comment>
<name>A0A9N7VU61_PLEPL</name>